<feature type="transmembrane region" description="Helical" evidence="9">
    <location>
        <begin position="274"/>
        <end position="297"/>
    </location>
</feature>
<dbReference type="InterPro" id="IPR011527">
    <property type="entry name" value="ABC1_TM_dom"/>
</dbReference>
<dbReference type="PROSITE" id="PS50929">
    <property type="entry name" value="ABC_TM1F"/>
    <property type="match status" value="1"/>
</dbReference>
<name>A0A1I2F1Y4_9BACT</name>
<evidence type="ECO:0000256" key="8">
    <source>
        <dbReference type="ARBA" id="ARBA00023136"/>
    </source>
</evidence>
<evidence type="ECO:0000313" key="12">
    <source>
        <dbReference type="EMBL" id="SFE99414.1"/>
    </source>
</evidence>
<evidence type="ECO:0000259" key="10">
    <source>
        <dbReference type="PROSITE" id="PS50893"/>
    </source>
</evidence>
<organism evidence="12 13">
    <name type="scientific">Thermoflexibacter ruber</name>
    <dbReference type="NCBI Taxonomy" id="1003"/>
    <lineage>
        <taxon>Bacteria</taxon>
        <taxon>Pseudomonadati</taxon>
        <taxon>Bacteroidota</taxon>
        <taxon>Cytophagia</taxon>
        <taxon>Cytophagales</taxon>
        <taxon>Thermoflexibacteraceae</taxon>
        <taxon>Thermoflexibacter</taxon>
    </lineage>
</organism>
<accession>A0A1I2F1Y4</accession>
<gene>
    <name evidence="12" type="ORF">SAMN04488541_101247</name>
</gene>
<feature type="transmembrane region" description="Helical" evidence="9">
    <location>
        <begin position="185"/>
        <end position="203"/>
    </location>
</feature>
<proteinExistence type="predicted"/>
<evidence type="ECO:0000256" key="7">
    <source>
        <dbReference type="ARBA" id="ARBA00022989"/>
    </source>
</evidence>
<dbReference type="PANTHER" id="PTHR43394">
    <property type="entry name" value="ATP-DEPENDENT PERMEASE MDL1, MITOCHONDRIAL"/>
    <property type="match status" value="1"/>
</dbReference>
<evidence type="ECO:0000259" key="11">
    <source>
        <dbReference type="PROSITE" id="PS50929"/>
    </source>
</evidence>
<dbReference type="Gene3D" id="1.20.1560.10">
    <property type="entry name" value="ABC transporter type 1, transmembrane domain"/>
    <property type="match status" value="1"/>
</dbReference>
<dbReference type="Proteomes" id="UP000199513">
    <property type="component" value="Unassembled WGS sequence"/>
</dbReference>
<sequence>MSILYKIASFLYGESPETDPKARLASLKSVPRLLKLIWQTNPRMALTNIVLRLITSVFPPVMLYIGKLIIDEVVLLVNTKGQHTNEDLWIWVSVEFALAVVLDILNRLINLNDTLLGDLFANKSSVQIIEHAAKLDLYQFENPTFYDKLEKARQQTGGRTYMMTQVLAQLQSIISFAMLGVGLAIFSPWLILVLLIAAVPSFISESRFNTLKYSLTTAWTPQRRELDYIRYMGASDSTAKELKIFNLSDFLSQRFTKLSHEFYEANRKLSIRSAFWGGLLYLLSTGVYYGAYIYIIINTVHGAITLGDLTFLAGSFDRMRSAFQTIMNRFADISSRALYLQDFFDFFDLKPAIISDNSSKKVPRPIQKGFTFEHVSFQYPDKDNYSLKNISFHLKIGEKIALVGENGAGKTTLVKLLARLYEPTEGRILLDGVDLREYDIEDLRSQIGIIFQDYVKFALKVSENIAVGNIKEINNLELIKTAAQKSLADTVVKKFPEGYEQMLARRFKGGVEMSGGEWQKIALARAYMRDAQLVILDEPTASLDARAEHEVFLRFSELITGKMAVLISHRFSTVRMADRILFLENGELKEIGSHEELMQLNGKYADLFRLQAKGYT</sequence>
<reference evidence="12 13" key="1">
    <citation type="submission" date="2016-10" db="EMBL/GenBank/DDBJ databases">
        <authorList>
            <person name="de Groot N.N."/>
        </authorList>
    </citation>
    <scope>NUCLEOTIDE SEQUENCE [LARGE SCALE GENOMIC DNA]</scope>
    <source>
        <strain>GEY</strain>
        <strain evidence="13">DSM 9560</strain>
    </source>
</reference>
<dbReference type="STRING" id="1003.SAMN04488541_101247"/>
<dbReference type="EMBL" id="FONY01000012">
    <property type="protein sequence ID" value="SFE99414.1"/>
    <property type="molecule type" value="Genomic_DNA"/>
</dbReference>
<dbReference type="InterPro" id="IPR003439">
    <property type="entry name" value="ABC_transporter-like_ATP-bd"/>
</dbReference>
<evidence type="ECO:0000256" key="1">
    <source>
        <dbReference type="ARBA" id="ARBA00004651"/>
    </source>
</evidence>
<feature type="domain" description="ABC transporter" evidence="10">
    <location>
        <begin position="370"/>
        <end position="610"/>
    </location>
</feature>
<dbReference type="SUPFAM" id="SSF52540">
    <property type="entry name" value="P-loop containing nucleoside triphosphate hydrolases"/>
    <property type="match status" value="1"/>
</dbReference>
<dbReference type="GO" id="GO:0005524">
    <property type="term" value="F:ATP binding"/>
    <property type="evidence" value="ECO:0007669"/>
    <property type="project" value="UniProtKB-KW"/>
</dbReference>
<dbReference type="RefSeq" id="WP_091543735.1">
    <property type="nucleotide sequence ID" value="NZ_FONY01000012.1"/>
</dbReference>
<dbReference type="SMART" id="SM00382">
    <property type="entry name" value="AAA"/>
    <property type="match status" value="1"/>
</dbReference>
<dbReference type="OrthoDB" id="843962at2"/>
<feature type="domain" description="ABC transmembrane type-1" evidence="11">
    <location>
        <begin position="49"/>
        <end position="335"/>
    </location>
</feature>
<dbReference type="PROSITE" id="PS00211">
    <property type="entry name" value="ABC_TRANSPORTER_1"/>
    <property type="match status" value="1"/>
</dbReference>
<dbReference type="PANTHER" id="PTHR43394:SF1">
    <property type="entry name" value="ATP-BINDING CASSETTE SUB-FAMILY B MEMBER 10, MITOCHONDRIAL"/>
    <property type="match status" value="1"/>
</dbReference>
<keyword evidence="5" id="KW-0547">Nucleotide-binding</keyword>
<dbReference type="InterPro" id="IPR039421">
    <property type="entry name" value="Type_1_exporter"/>
</dbReference>
<dbReference type="GO" id="GO:0016887">
    <property type="term" value="F:ATP hydrolysis activity"/>
    <property type="evidence" value="ECO:0007669"/>
    <property type="project" value="InterPro"/>
</dbReference>
<keyword evidence="13" id="KW-1185">Reference proteome</keyword>
<dbReference type="Gene3D" id="3.40.50.300">
    <property type="entry name" value="P-loop containing nucleotide triphosphate hydrolases"/>
    <property type="match status" value="1"/>
</dbReference>
<dbReference type="InterPro" id="IPR027417">
    <property type="entry name" value="P-loop_NTPase"/>
</dbReference>
<dbReference type="GO" id="GO:0015421">
    <property type="term" value="F:ABC-type oligopeptide transporter activity"/>
    <property type="evidence" value="ECO:0007669"/>
    <property type="project" value="TreeGrafter"/>
</dbReference>
<dbReference type="SUPFAM" id="SSF90123">
    <property type="entry name" value="ABC transporter transmembrane region"/>
    <property type="match status" value="1"/>
</dbReference>
<evidence type="ECO:0000256" key="9">
    <source>
        <dbReference type="SAM" id="Phobius"/>
    </source>
</evidence>
<keyword evidence="6 12" id="KW-0067">ATP-binding</keyword>
<dbReference type="AlphaFoldDB" id="A0A1I2F1Y4"/>
<keyword evidence="8 9" id="KW-0472">Membrane</keyword>
<evidence type="ECO:0000256" key="5">
    <source>
        <dbReference type="ARBA" id="ARBA00022741"/>
    </source>
</evidence>
<evidence type="ECO:0000256" key="2">
    <source>
        <dbReference type="ARBA" id="ARBA00022448"/>
    </source>
</evidence>
<evidence type="ECO:0000256" key="4">
    <source>
        <dbReference type="ARBA" id="ARBA00022692"/>
    </source>
</evidence>
<comment type="subcellular location">
    <subcellularLocation>
        <location evidence="1">Cell membrane</location>
        <topology evidence="1">Multi-pass membrane protein</topology>
    </subcellularLocation>
</comment>
<keyword evidence="4 9" id="KW-0812">Transmembrane</keyword>
<evidence type="ECO:0000256" key="3">
    <source>
        <dbReference type="ARBA" id="ARBA00022475"/>
    </source>
</evidence>
<evidence type="ECO:0000256" key="6">
    <source>
        <dbReference type="ARBA" id="ARBA00022840"/>
    </source>
</evidence>
<dbReference type="Pfam" id="PF00005">
    <property type="entry name" value="ABC_tran"/>
    <property type="match status" value="1"/>
</dbReference>
<evidence type="ECO:0000313" key="13">
    <source>
        <dbReference type="Proteomes" id="UP000199513"/>
    </source>
</evidence>
<dbReference type="PROSITE" id="PS50893">
    <property type="entry name" value="ABC_TRANSPORTER_2"/>
    <property type="match status" value="1"/>
</dbReference>
<keyword evidence="2" id="KW-0813">Transport</keyword>
<protein>
    <submittedName>
        <fullName evidence="12">ATP-binding cassette, subfamily B</fullName>
    </submittedName>
</protein>
<dbReference type="InterPro" id="IPR003593">
    <property type="entry name" value="AAA+_ATPase"/>
</dbReference>
<dbReference type="InterPro" id="IPR036640">
    <property type="entry name" value="ABC1_TM_sf"/>
</dbReference>
<keyword evidence="7 9" id="KW-1133">Transmembrane helix</keyword>
<dbReference type="FunFam" id="3.40.50.300:FF:000221">
    <property type="entry name" value="Multidrug ABC transporter ATP-binding protein"/>
    <property type="match status" value="1"/>
</dbReference>
<keyword evidence="3" id="KW-1003">Cell membrane</keyword>
<dbReference type="InterPro" id="IPR017871">
    <property type="entry name" value="ABC_transporter-like_CS"/>
</dbReference>
<dbReference type="GO" id="GO:0005886">
    <property type="term" value="C:plasma membrane"/>
    <property type="evidence" value="ECO:0007669"/>
    <property type="project" value="UniProtKB-SubCell"/>
</dbReference>